<dbReference type="Pfam" id="PF17645">
    <property type="entry name" value="Amdase"/>
    <property type="match status" value="1"/>
</dbReference>
<dbReference type="EMBL" id="CAJNDS010002834">
    <property type="protein sequence ID" value="CAE7613236.1"/>
    <property type="molecule type" value="Genomic_DNA"/>
</dbReference>
<dbReference type="OrthoDB" id="429538at2759"/>
<organism evidence="1 2">
    <name type="scientific">Symbiodinium natans</name>
    <dbReference type="NCBI Taxonomy" id="878477"/>
    <lineage>
        <taxon>Eukaryota</taxon>
        <taxon>Sar</taxon>
        <taxon>Alveolata</taxon>
        <taxon>Dinophyceae</taxon>
        <taxon>Suessiales</taxon>
        <taxon>Symbiodiniaceae</taxon>
        <taxon>Symbiodinium</taxon>
    </lineage>
</organism>
<evidence type="ECO:0000313" key="1">
    <source>
        <dbReference type="EMBL" id="CAE7613236.1"/>
    </source>
</evidence>
<dbReference type="InterPro" id="IPR032675">
    <property type="entry name" value="LRR_dom_sf"/>
</dbReference>
<dbReference type="InterPro" id="IPR053714">
    <property type="entry name" value="Iso_Racemase_Enz_sf"/>
</dbReference>
<dbReference type="Gene3D" id="3.40.50.12500">
    <property type="match status" value="1"/>
</dbReference>
<name>A0A812VDE1_9DINO</name>
<dbReference type="Proteomes" id="UP000604046">
    <property type="component" value="Unassembled WGS sequence"/>
</dbReference>
<proteinExistence type="predicted"/>
<dbReference type="AlphaFoldDB" id="A0A812VDE1"/>
<comment type="caution">
    <text evidence="1">The sequence shown here is derived from an EMBL/GenBank/DDBJ whole genome shotgun (WGS) entry which is preliminary data.</text>
</comment>
<dbReference type="PANTHER" id="PTHR40267:SF1">
    <property type="entry name" value="BLR3294 PROTEIN"/>
    <property type="match status" value="1"/>
</dbReference>
<protein>
    <submittedName>
        <fullName evidence="1">MaiA protein</fullName>
    </submittedName>
</protein>
<dbReference type="InterPro" id="IPR026286">
    <property type="entry name" value="MaiA/AMDase"/>
</dbReference>
<dbReference type="PANTHER" id="PTHR40267">
    <property type="entry name" value="BLR3294 PROTEIN"/>
    <property type="match status" value="1"/>
</dbReference>
<dbReference type="SUPFAM" id="SSF52047">
    <property type="entry name" value="RNI-like"/>
    <property type="match status" value="1"/>
</dbReference>
<sequence>MAVEAFNPQSGAFDVNWTLRTAQNVARAEVEPFLGSLELSDLEGVKFMRVFQRLTVPSEEWNLMNLKLLQDLDPRLKLCKHVLCKHWRQVAREAATRRVVRQPSPLCLLKKNKRGNVVGMECVSSDSSFPDGFDGNLQTALRLNDVLPEATSVGSRLRALASLHWGPQIPPTPSALEQAWAWLEAGAKDEEILGADAPASAWENVRVAHVQLRLACDLGPVAVEQNLDTNFFRFVTKFLGWRLCVVRFWGLHCFVRDARDMEKEDSSSALGERATLEEHLDRAIKEAKGDGDFRGVMMLVLDLPENHDLTSHCQSLEWKHSKTMPLRFVLCECVHYDLKDSGSLLRFLHEADVRLVRLEYLRELCRKGRRLPRRQEAEKERTESGEAALVDDILSCVKINEQTGHMSTESQEGQMVEVRLVSVSHAWESMQHPDPWGFQLETVVEEMVAKHKPAGNRRQVYLFFDYLSLPQYERTTSEEKECFQRAVENMHLMYAHEAIHVFVLDKLTPADRQSKDGEIIVYHEDSEAVKSVPVKDLKFNETPYLSRGWCQAETEWASLRETLSHMPSPPSKFQEKMGQLAFTHRNDAGAVIQLQARVFFQKTSATTQLLLEGLDEAQVRLLCEVLPSYTRLEDIVLNGNVQLGTRGAVAAVQSAAKFVHMESCGLQSADAKAMAEALSSSKDRPHLELLNLKGNFIDEEGQKALERVRRRLPNLQIEFRGQLCPGDVGQRMPSITWSVPRATVVAVQIPTDTVLDYEGPLLIRNFPGVVLRMQKLEFAAEAITAETFESAAKNIRKAAETILPHKFSAIGLSCTSMSFVLGPKRVDEQLNSVCPTAAVTDMARAQVASLRALRATRLALVTPYIQEVAAKNVQMLEEEGFEVVSHATMGLTHDSQTDKVSKDTIKAWAHAVDTEAAEVLVIGCSALRACEPGFIEDLEAALGKPVVTSHHYANFVMRGK</sequence>
<evidence type="ECO:0000313" key="2">
    <source>
        <dbReference type="Proteomes" id="UP000604046"/>
    </source>
</evidence>
<accession>A0A812VDE1</accession>
<gene>
    <name evidence="1" type="primary">maiA</name>
    <name evidence="1" type="ORF">SNAT2548_LOCUS34869</name>
</gene>
<reference evidence="1" key="1">
    <citation type="submission" date="2021-02" db="EMBL/GenBank/DDBJ databases">
        <authorList>
            <person name="Dougan E. K."/>
            <person name="Rhodes N."/>
            <person name="Thang M."/>
            <person name="Chan C."/>
        </authorList>
    </citation>
    <scope>NUCLEOTIDE SEQUENCE</scope>
</reference>
<dbReference type="Gene3D" id="3.80.10.10">
    <property type="entry name" value="Ribonuclease Inhibitor"/>
    <property type="match status" value="1"/>
</dbReference>
<keyword evidence="2" id="KW-1185">Reference proteome</keyword>